<keyword evidence="6" id="KW-1185">Reference proteome</keyword>
<dbReference type="GO" id="GO:0016020">
    <property type="term" value="C:membrane"/>
    <property type="evidence" value="ECO:0007669"/>
    <property type="project" value="UniProtKB-SubCell"/>
</dbReference>
<feature type="transmembrane region" description="Helical" evidence="3">
    <location>
        <begin position="182"/>
        <end position="203"/>
    </location>
</feature>
<evidence type="ECO:0000256" key="1">
    <source>
        <dbReference type="ARBA" id="ARBA00004141"/>
    </source>
</evidence>
<evidence type="ECO:0000313" key="6">
    <source>
        <dbReference type="Proteomes" id="UP000244855"/>
    </source>
</evidence>
<protein>
    <submittedName>
        <fullName evidence="5">MFS general substrate transporter</fullName>
    </submittedName>
</protein>
<feature type="transmembrane region" description="Helical" evidence="3">
    <location>
        <begin position="359"/>
        <end position="380"/>
    </location>
</feature>
<feature type="transmembrane region" description="Helical" evidence="3">
    <location>
        <begin position="318"/>
        <end position="339"/>
    </location>
</feature>
<feature type="transmembrane region" description="Helical" evidence="3">
    <location>
        <begin position="268"/>
        <end position="287"/>
    </location>
</feature>
<dbReference type="InterPro" id="IPR050327">
    <property type="entry name" value="Proton-linked_MCT"/>
</dbReference>
<keyword evidence="3" id="KW-0472">Membrane</keyword>
<gene>
    <name evidence="5" type="ORF">DM02DRAFT_475983</name>
</gene>
<dbReference type="PANTHER" id="PTHR11360">
    <property type="entry name" value="MONOCARBOXYLATE TRANSPORTER"/>
    <property type="match status" value="1"/>
</dbReference>
<comment type="subcellular location">
    <subcellularLocation>
        <location evidence="1">Membrane</location>
        <topology evidence="1">Multi-pass membrane protein</topology>
    </subcellularLocation>
</comment>
<feature type="transmembrane region" description="Helical" evidence="3">
    <location>
        <begin position="231"/>
        <end position="248"/>
    </location>
</feature>
<evidence type="ECO:0000256" key="2">
    <source>
        <dbReference type="ARBA" id="ARBA00006727"/>
    </source>
</evidence>
<dbReference type="EMBL" id="KZ805425">
    <property type="protein sequence ID" value="PVH97915.1"/>
    <property type="molecule type" value="Genomic_DNA"/>
</dbReference>
<dbReference type="InterPro" id="IPR011701">
    <property type="entry name" value="MFS"/>
</dbReference>
<evidence type="ECO:0000313" key="5">
    <source>
        <dbReference type="EMBL" id="PVH97915.1"/>
    </source>
</evidence>
<dbReference type="AlphaFoldDB" id="A0A2V1DJ02"/>
<comment type="similarity">
    <text evidence="2">Belongs to the major facilitator superfamily. Monocarboxylate porter (TC 2.A.1.13) family.</text>
</comment>
<feature type="domain" description="Major facilitator superfamily (MFS) profile" evidence="4">
    <location>
        <begin position="18"/>
        <end position="402"/>
    </location>
</feature>
<dbReference type="GO" id="GO:0022857">
    <property type="term" value="F:transmembrane transporter activity"/>
    <property type="evidence" value="ECO:0007669"/>
    <property type="project" value="InterPro"/>
</dbReference>
<accession>A0A2V1DJ02</accession>
<proteinExistence type="inferred from homology"/>
<reference evidence="5 6" key="1">
    <citation type="journal article" date="2018" name="Sci. Rep.">
        <title>Comparative genomics provides insights into the lifestyle and reveals functional heterogeneity of dark septate endophytic fungi.</title>
        <authorList>
            <person name="Knapp D.G."/>
            <person name="Nemeth J.B."/>
            <person name="Barry K."/>
            <person name="Hainaut M."/>
            <person name="Henrissat B."/>
            <person name="Johnson J."/>
            <person name="Kuo A."/>
            <person name="Lim J.H.P."/>
            <person name="Lipzen A."/>
            <person name="Nolan M."/>
            <person name="Ohm R.A."/>
            <person name="Tamas L."/>
            <person name="Grigoriev I.V."/>
            <person name="Spatafora J.W."/>
            <person name="Nagy L.G."/>
            <person name="Kovacs G.M."/>
        </authorList>
    </citation>
    <scope>NUCLEOTIDE SEQUENCE [LARGE SCALE GENOMIC DNA]</scope>
    <source>
        <strain evidence="5 6">DSE2036</strain>
    </source>
</reference>
<sequence>SNADSSKDEEKTGRESREAWLTLLGSFIVYYSSAGILNSFGFFQEYYETDFLKNIAVSPSTISFIGTLQIALVNCLATISGALCDVYGVKYLYIASSLGLSSAFLALSFIKPIIWHLFLSQGLLMGVAIAFSAQPALTIVSQHFDAAQRGLAMSIVYSGSATGGLCFNFMFTTLKARVGFPWTMRVAAGKVLVLHAVALRVSSRMPRCENGKRKVSMGTLFDFKGFRDGRYVILAVGAWFAHLGLWIPGYHITSYMNSAHREAAIGKYINSIMSGVSIPVMVVGGFIGDRVGKLNVLWPAALGAGSVCLLFWLPDPSILALIAFAALYGVFSGTFMALLPATVTEIVKMDEKVGARMGAFYSVIATASLIGPPVGSALVMNEGKTKEDYKGLVVLAVCIILL</sequence>
<keyword evidence="3" id="KW-1133">Transmembrane helix</keyword>
<feature type="non-terminal residue" evidence="5">
    <location>
        <position position="402"/>
    </location>
</feature>
<feature type="transmembrane region" description="Helical" evidence="3">
    <location>
        <begin position="20"/>
        <end position="42"/>
    </location>
</feature>
<dbReference type="Gene3D" id="1.20.1250.20">
    <property type="entry name" value="MFS general substrate transporter like domains"/>
    <property type="match status" value="1"/>
</dbReference>
<dbReference type="PROSITE" id="PS50850">
    <property type="entry name" value="MFS"/>
    <property type="match status" value="1"/>
</dbReference>
<name>A0A2V1DJ02_9PLEO</name>
<organism evidence="5 6">
    <name type="scientific">Periconia macrospinosa</name>
    <dbReference type="NCBI Taxonomy" id="97972"/>
    <lineage>
        <taxon>Eukaryota</taxon>
        <taxon>Fungi</taxon>
        <taxon>Dikarya</taxon>
        <taxon>Ascomycota</taxon>
        <taxon>Pezizomycotina</taxon>
        <taxon>Dothideomycetes</taxon>
        <taxon>Pleosporomycetidae</taxon>
        <taxon>Pleosporales</taxon>
        <taxon>Massarineae</taxon>
        <taxon>Periconiaceae</taxon>
        <taxon>Periconia</taxon>
    </lineage>
</organism>
<dbReference type="PANTHER" id="PTHR11360:SF281">
    <property type="entry name" value="ASPYRIDONES EFFLUX PROTEIN APDF-RELATED"/>
    <property type="match status" value="1"/>
</dbReference>
<feature type="transmembrane region" description="Helical" evidence="3">
    <location>
        <begin position="62"/>
        <end position="84"/>
    </location>
</feature>
<keyword evidence="3" id="KW-0812">Transmembrane</keyword>
<dbReference type="SUPFAM" id="SSF103473">
    <property type="entry name" value="MFS general substrate transporter"/>
    <property type="match status" value="1"/>
</dbReference>
<dbReference type="OrthoDB" id="6509908at2759"/>
<feature type="transmembrane region" description="Helical" evidence="3">
    <location>
        <begin position="91"/>
        <end position="110"/>
    </location>
</feature>
<feature type="transmembrane region" description="Helical" evidence="3">
    <location>
        <begin position="294"/>
        <end position="312"/>
    </location>
</feature>
<feature type="transmembrane region" description="Helical" evidence="3">
    <location>
        <begin position="151"/>
        <end position="170"/>
    </location>
</feature>
<feature type="non-terminal residue" evidence="5">
    <location>
        <position position="1"/>
    </location>
</feature>
<evidence type="ECO:0000259" key="4">
    <source>
        <dbReference type="PROSITE" id="PS50850"/>
    </source>
</evidence>
<feature type="transmembrane region" description="Helical" evidence="3">
    <location>
        <begin position="116"/>
        <end position="139"/>
    </location>
</feature>
<dbReference type="InterPro" id="IPR036259">
    <property type="entry name" value="MFS_trans_sf"/>
</dbReference>
<dbReference type="Pfam" id="PF07690">
    <property type="entry name" value="MFS_1"/>
    <property type="match status" value="1"/>
</dbReference>
<evidence type="ECO:0000256" key="3">
    <source>
        <dbReference type="SAM" id="Phobius"/>
    </source>
</evidence>
<dbReference type="InterPro" id="IPR020846">
    <property type="entry name" value="MFS_dom"/>
</dbReference>
<dbReference type="Proteomes" id="UP000244855">
    <property type="component" value="Unassembled WGS sequence"/>
</dbReference>